<keyword evidence="3 23" id="KW-0436">Ligase</keyword>
<dbReference type="NCBIfam" id="TIGR02777">
    <property type="entry name" value="LigD_PE_dom"/>
    <property type="match status" value="1"/>
</dbReference>
<keyword evidence="6" id="KW-0540">Nuclease</keyword>
<dbReference type="Pfam" id="PF21686">
    <property type="entry name" value="LigD_Prim-Pol"/>
    <property type="match status" value="1"/>
</dbReference>
<comment type="catalytic activity">
    <reaction evidence="20">
        <text>ATP + (deoxyribonucleotide)n-3'-hydroxyl + 5'-phospho-(deoxyribonucleotide)m = (deoxyribonucleotide)n+m + AMP + diphosphate.</text>
        <dbReference type="EC" id="6.5.1.1"/>
    </reaction>
</comment>
<feature type="compositionally biased region" description="Low complexity" evidence="21">
    <location>
        <begin position="653"/>
        <end position="667"/>
    </location>
</feature>
<keyword evidence="4" id="KW-0808">Transferase</keyword>
<dbReference type="CDD" id="cd07971">
    <property type="entry name" value="OBF_DNA_ligase_LigD"/>
    <property type="match status" value="1"/>
</dbReference>
<dbReference type="PANTHER" id="PTHR42705:SF2">
    <property type="entry name" value="BIFUNCTIONAL NON-HOMOLOGOUS END JOINING PROTEIN LIGD"/>
    <property type="match status" value="1"/>
</dbReference>
<evidence type="ECO:0000256" key="1">
    <source>
        <dbReference type="ARBA" id="ARBA00001936"/>
    </source>
</evidence>
<keyword evidence="9" id="KW-0227">DNA damage</keyword>
<evidence type="ECO:0000256" key="12">
    <source>
        <dbReference type="ARBA" id="ARBA00022840"/>
    </source>
</evidence>
<reference evidence="23 24" key="1">
    <citation type="submission" date="2024-12" db="EMBL/GenBank/DDBJ databases">
        <authorList>
            <person name="Lee Y."/>
        </authorList>
    </citation>
    <scope>NUCLEOTIDE SEQUENCE [LARGE SCALE GENOMIC DNA]</scope>
    <source>
        <strain evidence="23 24">03SUJ4</strain>
    </source>
</reference>
<feature type="compositionally biased region" description="Low complexity" evidence="21">
    <location>
        <begin position="676"/>
        <end position="692"/>
    </location>
</feature>
<evidence type="ECO:0000256" key="14">
    <source>
        <dbReference type="ARBA" id="ARBA00023125"/>
    </source>
</evidence>
<dbReference type="Gene3D" id="2.40.50.140">
    <property type="entry name" value="Nucleic acid-binding proteins"/>
    <property type="match status" value="1"/>
</dbReference>
<dbReference type="InterPro" id="IPR052171">
    <property type="entry name" value="NHEJ_LigD"/>
</dbReference>
<dbReference type="NCBIfam" id="NF004628">
    <property type="entry name" value="PRK05972.1"/>
    <property type="match status" value="1"/>
</dbReference>
<evidence type="ECO:0000256" key="13">
    <source>
        <dbReference type="ARBA" id="ARBA00022932"/>
    </source>
</evidence>
<dbReference type="EC" id="6.5.1.1" evidence="2"/>
<evidence type="ECO:0000256" key="7">
    <source>
        <dbReference type="ARBA" id="ARBA00022723"/>
    </source>
</evidence>
<dbReference type="Gene3D" id="3.30.1490.70">
    <property type="match status" value="1"/>
</dbReference>
<dbReference type="InterPro" id="IPR012340">
    <property type="entry name" value="NA-bd_OB-fold"/>
</dbReference>
<evidence type="ECO:0000256" key="17">
    <source>
        <dbReference type="ARBA" id="ARBA00023211"/>
    </source>
</evidence>
<dbReference type="CDD" id="cd04862">
    <property type="entry name" value="PaeLigD_Pol_like"/>
    <property type="match status" value="1"/>
</dbReference>
<evidence type="ECO:0000256" key="4">
    <source>
        <dbReference type="ARBA" id="ARBA00022679"/>
    </source>
</evidence>
<dbReference type="PROSITE" id="PS50160">
    <property type="entry name" value="DNA_LIGASE_A3"/>
    <property type="match status" value="1"/>
</dbReference>
<evidence type="ECO:0000256" key="6">
    <source>
        <dbReference type="ARBA" id="ARBA00022722"/>
    </source>
</evidence>
<dbReference type="RefSeq" id="WP_263412354.1">
    <property type="nucleotide sequence ID" value="NZ_BAABBH010000001.1"/>
</dbReference>
<keyword evidence="15" id="KW-0233">DNA recombination</keyword>
<dbReference type="NCBIfam" id="TIGR02776">
    <property type="entry name" value="NHEJ_ligase_prk"/>
    <property type="match status" value="1"/>
</dbReference>
<evidence type="ECO:0000256" key="16">
    <source>
        <dbReference type="ARBA" id="ARBA00023204"/>
    </source>
</evidence>
<dbReference type="Gene3D" id="3.90.920.10">
    <property type="entry name" value="DNA primase, PRIM domain"/>
    <property type="match status" value="1"/>
</dbReference>
<feature type="region of interest" description="Disordered" evidence="21">
    <location>
        <begin position="239"/>
        <end position="305"/>
    </location>
</feature>
<dbReference type="InterPro" id="IPR014144">
    <property type="entry name" value="LigD_PE_domain"/>
</dbReference>
<keyword evidence="8" id="KW-0547">Nucleotide-binding</keyword>
<organism evidence="23 24">
    <name type="scientific">Terriglobus aquaticus</name>
    <dbReference type="NCBI Taxonomy" id="940139"/>
    <lineage>
        <taxon>Bacteria</taxon>
        <taxon>Pseudomonadati</taxon>
        <taxon>Acidobacteriota</taxon>
        <taxon>Terriglobia</taxon>
        <taxon>Terriglobales</taxon>
        <taxon>Acidobacteriaceae</taxon>
        <taxon>Terriglobus</taxon>
    </lineage>
</organism>
<dbReference type="NCBIfam" id="TIGR02779">
    <property type="entry name" value="NHEJ_ligase_lig"/>
    <property type="match status" value="1"/>
</dbReference>
<dbReference type="InterPro" id="IPR014145">
    <property type="entry name" value="LigD_pol_dom"/>
</dbReference>
<keyword evidence="24" id="KW-1185">Reference proteome</keyword>
<feature type="compositionally biased region" description="Low complexity" evidence="21">
    <location>
        <begin position="58"/>
        <end position="68"/>
    </location>
</feature>
<evidence type="ECO:0000256" key="21">
    <source>
        <dbReference type="SAM" id="MobiDB-lite"/>
    </source>
</evidence>
<dbReference type="PANTHER" id="PTHR42705">
    <property type="entry name" value="BIFUNCTIONAL NON-HOMOLOGOUS END JOINING PROTEIN LIGD"/>
    <property type="match status" value="1"/>
</dbReference>
<dbReference type="SUPFAM" id="SSF50249">
    <property type="entry name" value="Nucleic acid-binding proteins"/>
    <property type="match status" value="1"/>
</dbReference>
<keyword evidence="18" id="KW-0511">Multifunctional enzyme</keyword>
<evidence type="ECO:0000256" key="5">
    <source>
        <dbReference type="ARBA" id="ARBA00022695"/>
    </source>
</evidence>
<protein>
    <recommendedName>
        <fullName evidence="2">DNA ligase (ATP)</fullName>
        <ecNumber evidence="2">6.5.1.1</ecNumber>
    </recommendedName>
    <alternativeName>
        <fullName evidence="19">NHEJ DNA polymerase</fullName>
    </alternativeName>
</protein>
<feature type="domain" description="ATP-dependent DNA ligase family profile" evidence="22">
    <location>
        <begin position="412"/>
        <end position="538"/>
    </location>
</feature>
<evidence type="ECO:0000256" key="10">
    <source>
        <dbReference type="ARBA" id="ARBA00022801"/>
    </source>
</evidence>
<dbReference type="InterPro" id="IPR033651">
    <property type="entry name" value="PaeLigD_Pol-like"/>
</dbReference>
<evidence type="ECO:0000256" key="11">
    <source>
        <dbReference type="ARBA" id="ARBA00022839"/>
    </source>
</evidence>
<dbReference type="Proteomes" id="UP001634747">
    <property type="component" value="Unassembled WGS sequence"/>
</dbReference>
<feature type="compositionally biased region" description="Basic and acidic residues" evidence="21">
    <location>
        <begin position="615"/>
        <end position="626"/>
    </location>
</feature>
<evidence type="ECO:0000256" key="15">
    <source>
        <dbReference type="ARBA" id="ARBA00023172"/>
    </source>
</evidence>
<feature type="compositionally biased region" description="Low complexity" evidence="21">
    <location>
        <begin position="251"/>
        <end position="305"/>
    </location>
</feature>
<accession>A0ABW9KK69</accession>
<feature type="region of interest" description="Disordered" evidence="21">
    <location>
        <begin position="40"/>
        <end position="68"/>
    </location>
</feature>
<dbReference type="SUPFAM" id="SSF56091">
    <property type="entry name" value="DNA ligase/mRNA capping enzyme, catalytic domain"/>
    <property type="match status" value="1"/>
</dbReference>
<keyword evidence="5" id="KW-0548">Nucleotidyltransferase</keyword>
<dbReference type="GO" id="GO:0003910">
    <property type="term" value="F:DNA ligase (ATP) activity"/>
    <property type="evidence" value="ECO:0007669"/>
    <property type="project" value="UniProtKB-EC"/>
</dbReference>
<evidence type="ECO:0000256" key="19">
    <source>
        <dbReference type="ARBA" id="ARBA00029943"/>
    </source>
</evidence>
<evidence type="ECO:0000256" key="9">
    <source>
        <dbReference type="ARBA" id="ARBA00022763"/>
    </source>
</evidence>
<evidence type="ECO:0000259" key="22">
    <source>
        <dbReference type="PROSITE" id="PS50160"/>
    </source>
</evidence>
<name>A0ABW9KK69_9BACT</name>
<keyword evidence="17" id="KW-0464">Manganese</keyword>
<dbReference type="Pfam" id="PF01068">
    <property type="entry name" value="DNA_ligase_A_M"/>
    <property type="match status" value="1"/>
</dbReference>
<dbReference type="Gene3D" id="3.30.470.30">
    <property type="entry name" value="DNA ligase/mRNA capping enzyme"/>
    <property type="match status" value="1"/>
</dbReference>
<comment type="caution">
    <text evidence="23">The sequence shown here is derived from an EMBL/GenBank/DDBJ whole genome shotgun (WGS) entry which is preliminary data.</text>
</comment>
<keyword evidence="14" id="KW-0238">DNA-binding</keyword>
<comment type="cofactor">
    <cofactor evidence="1">
        <name>Mn(2+)</name>
        <dbReference type="ChEBI" id="CHEBI:29035"/>
    </cofactor>
</comment>
<dbReference type="InterPro" id="IPR012309">
    <property type="entry name" value="DNA_ligase_ATP-dep_C"/>
</dbReference>
<evidence type="ECO:0000256" key="3">
    <source>
        <dbReference type="ARBA" id="ARBA00022598"/>
    </source>
</evidence>
<dbReference type="InterPro" id="IPR014146">
    <property type="entry name" value="LigD_ligase_dom"/>
</dbReference>
<evidence type="ECO:0000256" key="8">
    <source>
        <dbReference type="ARBA" id="ARBA00022741"/>
    </source>
</evidence>
<evidence type="ECO:0000313" key="24">
    <source>
        <dbReference type="Proteomes" id="UP001634747"/>
    </source>
</evidence>
<evidence type="ECO:0000256" key="20">
    <source>
        <dbReference type="ARBA" id="ARBA00034003"/>
    </source>
</evidence>
<feature type="region of interest" description="Disordered" evidence="21">
    <location>
        <begin position="615"/>
        <end position="701"/>
    </location>
</feature>
<dbReference type="InterPro" id="IPR012310">
    <property type="entry name" value="DNA_ligase_ATP-dep_cent"/>
</dbReference>
<proteinExistence type="predicted"/>
<evidence type="ECO:0000313" key="23">
    <source>
        <dbReference type="EMBL" id="MFN2976156.1"/>
    </source>
</evidence>
<keyword evidence="12" id="KW-0067">ATP-binding</keyword>
<gene>
    <name evidence="23" type="primary">ligD</name>
    <name evidence="23" type="ORF">ACK2TP_10305</name>
</gene>
<keyword evidence="11" id="KW-0269">Exonuclease</keyword>
<keyword evidence="16" id="KW-0234">DNA repair</keyword>
<keyword evidence="13" id="KW-0239">DNA-directed DNA polymerase</keyword>
<sequence length="993" mass="108953">MAATKASTRAKKEADLTQKAGDEVHAQLARYRSMRDFEVTAEPAGGSAKKNTAKKTPAKTSAAKKASPNTGLSALPFVIQKHAATRLHYDFRLGWHGVLKSWAVAKGPSYDVHDRRLAVQVEDHPMEYGGFEGIIPRGQYGGGTVMVWDQGTWEPHVDVDEGLRKGSLKFALNGTKLHGNWTLVRMGGHAAQEGKPNWLLIKEHDEFERQPGAPCITEEAPNSAVTGRSLEQIAEAETHVWNSKETAGEGQAWYRQRARAADQASASHAAPNSAATKSFASPSPAASSGQRNAPAAANAPKSSEADAALGKLPKESLPEFLKPQLATEVEDPPAGEDWLHELKLDGYRMQARKQGKTVQMLTRTGLDWTHRVKPVAAAIQRIAADTAILDGEVVVLDAEGLSSFARLQASFEKGESHPLTYFAFDLLHLNGRSTRDLPLTERKQLLRQVLGEDAEDLRLSEHITGDGAAVFHKACELHAEGIISKRGTAKYSPGRGHAWVKSKCLHEQEFVIGGWKDLSNGQRGIGSLLLGYYDEGGKLIYAGKTGTGFNSKTHKLLRDLLDPLEQKSSPFASIPNEARRSAHFVRPERVAQVRFATWTGENQLRQAAFLGLREDKPAREVRKEEAAPTPKRDKHAAPNQEDTGDAQVSVPDSSAATSRGSGRSATAKAASQTEHASASPSSKGKSAVAKPSAPLPIPQIRLTHPKKIVDPESEVTKEQLAQYLFAVADRMLPHIADRPLSLVRCPEGSSNQCFYQKHVNHMLPPGIGSVMVADKKGGPPEPYITLDSVEALTGLAQMTVLEIHPWGSTNQHLEQPDRIVIDLDPDESLPWSQVTESALEVRARLKKLGIQSFVKTTGGKGIHIVFPMRPDYDFRIMKAWAHGFVMEMERENPRLYLTKMTKAARTGKIYLDYLRNERGATAVAPYSMRSRPGLPVSVPLDWKELGDSQRPRYTVADFASGWRDRLKRDPWKTIGTLDQALPRDVVERYAGKI</sequence>
<dbReference type="Pfam" id="PF04679">
    <property type="entry name" value="DNA_ligase_A_C"/>
    <property type="match status" value="1"/>
</dbReference>
<evidence type="ECO:0000256" key="2">
    <source>
        <dbReference type="ARBA" id="ARBA00012727"/>
    </source>
</evidence>
<dbReference type="Pfam" id="PF13298">
    <property type="entry name" value="LigD_N"/>
    <property type="match status" value="1"/>
</dbReference>
<dbReference type="EMBL" id="JBJYXY010000001">
    <property type="protein sequence ID" value="MFN2976156.1"/>
    <property type="molecule type" value="Genomic_DNA"/>
</dbReference>
<dbReference type="NCBIfam" id="TIGR02778">
    <property type="entry name" value="ligD_pol"/>
    <property type="match status" value="1"/>
</dbReference>
<dbReference type="InterPro" id="IPR014143">
    <property type="entry name" value="NHEJ_ligase_prk"/>
</dbReference>
<dbReference type="CDD" id="cd07906">
    <property type="entry name" value="Adenylation_DNA_ligase_LigD_LigC"/>
    <property type="match status" value="1"/>
</dbReference>
<feature type="compositionally biased region" description="Basic and acidic residues" evidence="21">
    <location>
        <begin position="10"/>
        <end position="22"/>
    </location>
</feature>
<keyword evidence="7" id="KW-0479">Metal-binding</keyword>
<evidence type="ECO:0000256" key="18">
    <source>
        <dbReference type="ARBA" id="ARBA00023268"/>
    </source>
</evidence>
<keyword evidence="10" id="KW-0378">Hydrolase</keyword>
<feature type="region of interest" description="Disordered" evidence="21">
    <location>
        <begin position="1"/>
        <end position="22"/>
    </location>
</feature>